<dbReference type="GO" id="GO:0003676">
    <property type="term" value="F:nucleic acid binding"/>
    <property type="evidence" value="ECO:0007669"/>
    <property type="project" value="InterPro"/>
</dbReference>
<dbReference type="Proteomes" id="UP000245956">
    <property type="component" value="Unassembled WGS sequence"/>
</dbReference>
<sequence length="110" mass="11459">MTKNGDCSFLPLPPPLPPAPTGGGGGRDGGGRQRTPLQHELVVMVMTTINTTTNMHAAAPAAPTEASVVRADATTAAGRRPRFPERCHSCGITGHKAKMCRRCRNAATAV</sequence>
<feature type="domain" description="CCHC-type" evidence="3">
    <location>
        <begin position="86"/>
        <end position="102"/>
    </location>
</feature>
<dbReference type="EMBL" id="LSBH01000006">
    <property type="protein sequence ID" value="OAQ77409.1"/>
    <property type="molecule type" value="Genomic_DNA"/>
</dbReference>
<keyword evidence="1" id="KW-0863">Zinc-finger</keyword>
<dbReference type="Proteomes" id="UP000078240">
    <property type="component" value="Unassembled WGS sequence"/>
</dbReference>
<dbReference type="AlphaFoldDB" id="A0A179GJW6"/>
<evidence type="ECO:0000313" key="7">
    <source>
        <dbReference type="Proteomes" id="UP000245956"/>
    </source>
</evidence>
<evidence type="ECO:0000313" key="6">
    <source>
        <dbReference type="Proteomes" id="UP000078240"/>
    </source>
</evidence>
<name>A0A179GJW6_PURLI</name>
<organism evidence="4 6">
    <name type="scientific">Purpureocillium lilacinum</name>
    <name type="common">Paecilomyces lilacinus</name>
    <dbReference type="NCBI Taxonomy" id="33203"/>
    <lineage>
        <taxon>Eukaryota</taxon>
        <taxon>Fungi</taxon>
        <taxon>Dikarya</taxon>
        <taxon>Ascomycota</taxon>
        <taxon>Pezizomycotina</taxon>
        <taxon>Sordariomycetes</taxon>
        <taxon>Hypocreomycetidae</taxon>
        <taxon>Hypocreales</taxon>
        <taxon>Ophiocordycipitaceae</taxon>
        <taxon>Purpureocillium</taxon>
    </lineage>
</organism>
<keyword evidence="1" id="KW-0479">Metal-binding</keyword>
<feature type="compositionally biased region" description="Pro residues" evidence="2">
    <location>
        <begin position="11"/>
        <end position="20"/>
    </location>
</feature>
<feature type="region of interest" description="Disordered" evidence="2">
    <location>
        <begin position="1"/>
        <end position="36"/>
    </location>
</feature>
<dbReference type="GO" id="GO:0008270">
    <property type="term" value="F:zinc ion binding"/>
    <property type="evidence" value="ECO:0007669"/>
    <property type="project" value="UniProtKB-KW"/>
</dbReference>
<comment type="caution">
    <text evidence="4">The sequence shown here is derived from an EMBL/GenBank/DDBJ whole genome shotgun (WGS) entry which is preliminary data.</text>
</comment>
<reference evidence="5 7" key="2">
    <citation type="journal article" date="2016" name="Front. Microbiol.">
        <title>Genome and transcriptome sequences reveal the specific parasitism of the nematophagous Purpureocillium lilacinum 36-1.</title>
        <authorList>
            <person name="Xie J."/>
            <person name="Li S."/>
            <person name="Mo C."/>
            <person name="Xiao X."/>
            <person name="Peng D."/>
            <person name="Wang G."/>
            <person name="Xiao Y."/>
        </authorList>
    </citation>
    <scope>NUCLEOTIDE SEQUENCE [LARGE SCALE GENOMIC DNA]</scope>
    <source>
        <strain evidence="5 7">36-1</strain>
    </source>
</reference>
<dbReference type="EMBL" id="LCWV01000011">
    <property type="protein sequence ID" value="PWI69598.1"/>
    <property type="molecule type" value="Genomic_DNA"/>
</dbReference>
<evidence type="ECO:0000313" key="5">
    <source>
        <dbReference type="EMBL" id="PWI69598.1"/>
    </source>
</evidence>
<accession>A0A179GJW6</accession>
<dbReference type="PROSITE" id="PS50158">
    <property type="entry name" value="ZF_CCHC"/>
    <property type="match status" value="1"/>
</dbReference>
<proteinExistence type="predicted"/>
<reference evidence="5" key="1">
    <citation type="submission" date="2015-05" db="EMBL/GenBank/DDBJ databases">
        <authorList>
            <person name="Wang D.B."/>
            <person name="Wang M."/>
        </authorList>
    </citation>
    <scope>NUCLEOTIDE SEQUENCE</scope>
    <source>
        <strain evidence="5">36-1</strain>
    </source>
</reference>
<evidence type="ECO:0000256" key="1">
    <source>
        <dbReference type="PROSITE-ProRule" id="PRU00047"/>
    </source>
</evidence>
<evidence type="ECO:0000313" key="4">
    <source>
        <dbReference type="EMBL" id="OAQ77409.1"/>
    </source>
</evidence>
<gene>
    <name evidence="5" type="ORF">PCL_00510</name>
    <name evidence="4" type="ORF">VFPBJ_07881</name>
</gene>
<protein>
    <submittedName>
        <fullName evidence="4">Zinc knuckle domain-containing protein</fullName>
    </submittedName>
</protein>
<reference evidence="4 6" key="3">
    <citation type="submission" date="2016-01" db="EMBL/GenBank/DDBJ databases">
        <title>Biosynthesis of antibiotic leucinostatins and their inhibition on Phytophthora in bio-control Purpureocillium lilacinum.</title>
        <authorList>
            <person name="Wang G."/>
            <person name="Liu Z."/>
            <person name="Lin R."/>
            <person name="Li E."/>
            <person name="Mao Z."/>
            <person name="Ling J."/>
            <person name="Yin W."/>
            <person name="Xie B."/>
        </authorList>
    </citation>
    <scope>NUCLEOTIDE SEQUENCE [LARGE SCALE GENOMIC DNA]</scope>
    <source>
        <strain evidence="4">PLBJ-1</strain>
    </source>
</reference>
<evidence type="ECO:0000259" key="3">
    <source>
        <dbReference type="PROSITE" id="PS50158"/>
    </source>
</evidence>
<dbReference type="InterPro" id="IPR001878">
    <property type="entry name" value="Znf_CCHC"/>
</dbReference>
<keyword evidence="1" id="KW-0862">Zinc</keyword>
<evidence type="ECO:0000256" key="2">
    <source>
        <dbReference type="SAM" id="MobiDB-lite"/>
    </source>
</evidence>